<keyword evidence="9" id="KW-0747">Spliceosome</keyword>
<dbReference type="GO" id="GO:0000209">
    <property type="term" value="P:protein polyubiquitination"/>
    <property type="evidence" value="ECO:0007669"/>
    <property type="project" value="TreeGrafter"/>
</dbReference>
<feature type="domain" description="U-box" evidence="23">
    <location>
        <begin position="35"/>
        <end position="108"/>
    </location>
</feature>
<dbReference type="InterPro" id="IPR002130">
    <property type="entry name" value="Cyclophilin-type_PPIase_dom"/>
</dbReference>
<dbReference type="GO" id="GO:0006397">
    <property type="term" value="P:mRNA processing"/>
    <property type="evidence" value="ECO:0007669"/>
    <property type="project" value="UniProtKB-KW"/>
</dbReference>
<evidence type="ECO:0000256" key="6">
    <source>
        <dbReference type="ARBA" id="ARBA00022499"/>
    </source>
</evidence>
<protein>
    <recommendedName>
        <fullName evidence="18">RING-type E3 ubiquitin-protein ligase PPIL2</fullName>
        <ecNumber evidence="5">2.3.2.27</ecNumber>
    </recommendedName>
    <alternativeName>
        <fullName evidence="20">CYC4</fullName>
    </alternativeName>
    <alternativeName>
        <fullName evidence="19">Probable inactive peptidyl-prolyl cis-trans isomerase-like 2</fullName>
    </alternativeName>
</protein>
<dbReference type="SUPFAM" id="SSF57850">
    <property type="entry name" value="RING/U-box"/>
    <property type="match status" value="1"/>
</dbReference>
<dbReference type="CDD" id="cd16663">
    <property type="entry name" value="RING-Ubox_PPIL2"/>
    <property type="match status" value="1"/>
</dbReference>
<keyword evidence="8" id="KW-0808">Transferase</keyword>
<feature type="compositionally biased region" description="Basic and acidic residues" evidence="21">
    <location>
        <begin position="477"/>
        <end position="490"/>
    </location>
</feature>
<evidence type="ECO:0000256" key="14">
    <source>
        <dbReference type="ARBA" id="ARBA00023187"/>
    </source>
</evidence>
<keyword evidence="25" id="KW-1185">Reference proteome</keyword>
<keyword evidence="13" id="KW-0175">Coiled coil</keyword>
<dbReference type="GO" id="GO:0071013">
    <property type="term" value="C:catalytic step 2 spliceosome"/>
    <property type="evidence" value="ECO:0007669"/>
    <property type="project" value="TreeGrafter"/>
</dbReference>
<evidence type="ECO:0000259" key="23">
    <source>
        <dbReference type="PROSITE" id="PS51698"/>
    </source>
</evidence>
<evidence type="ECO:0000256" key="13">
    <source>
        <dbReference type="ARBA" id="ARBA00023054"/>
    </source>
</evidence>
<keyword evidence="11" id="KW-0832">Ubl conjugation</keyword>
<feature type="region of interest" description="Disordered" evidence="21">
    <location>
        <begin position="453"/>
        <end position="499"/>
    </location>
</feature>
<accession>A0A5J4NBR6</accession>
<dbReference type="InterPro" id="IPR020892">
    <property type="entry name" value="Cyclophilin-type_PPIase_CS"/>
</dbReference>
<comment type="pathway">
    <text evidence="3">Protein modification; protein ubiquitination.</text>
</comment>
<dbReference type="GO" id="GO:0003755">
    <property type="term" value="F:peptidyl-prolyl cis-trans isomerase activity"/>
    <property type="evidence" value="ECO:0007669"/>
    <property type="project" value="InterPro"/>
</dbReference>
<organism evidence="24 25">
    <name type="scientific">Paragonimus westermani</name>
    <dbReference type="NCBI Taxonomy" id="34504"/>
    <lineage>
        <taxon>Eukaryota</taxon>
        <taxon>Metazoa</taxon>
        <taxon>Spiralia</taxon>
        <taxon>Lophotrochozoa</taxon>
        <taxon>Platyhelminthes</taxon>
        <taxon>Trematoda</taxon>
        <taxon>Digenea</taxon>
        <taxon>Plagiorchiida</taxon>
        <taxon>Troglotremata</taxon>
        <taxon>Troglotrematidae</taxon>
        <taxon>Paragonimus</taxon>
    </lineage>
</organism>
<evidence type="ECO:0000313" key="25">
    <source>
        <dbReference type="Proteomes" id="UP000324629"/>
    </source>
</evidence>
<keyword evidence="10" id="KW-0833">Ubl conjugation pathway</keyword>
<evidence type="ECO:0000259" key="22">
    <source>
        <dbReference type="PROSITE" id="PS50072"/>
    </source>
</evidence>
<dbReference type="CDD" id="cd01923">
    <property type="entry name" value="cyclophilin_RING"/>
    <property type="match status" value="1"/>
</dbReference>
<name>A0A5J4NBR6_9TREM</name>
<comment type="subunit">
    <text evidence="17">Component of the minor spliceosome, which splices U12-type introns. Within this complex, interacts with PRPF8/PRP8, EFTUD2/SNU114 and PLRG1. Interacts with isoform 2 of BSG. Interacts (via the PPIase cyclophilin-type domain) with CRNKL1; they may form a trimeric complex with HSP90.</text>
</comment>
<gene>
    <name evidence="24" type="ORF">DEA37_0009053</name>
</gene>
<dbReference type="Gene3D" id="2.40.100.10">
    <property type="entry name" value="Cyclophilin-like"/>
    <property type="match status" value="1"/>
</dbReference>
<dbReference type="AlphaFoldDB" id="A0A5J4NBR6"/>
<dbReference type="EC" id="2.3.2.27" evidence="5"/>
<evidence type="ECO:0000256" key="3">
    <source>
        <dbReference type="ARBA" id="ARBA00004906"/>
    </source>
</evidence>
<evidence type="ECO:0000256" key="18">
    <source>
        <dbReference type="ARBA" id="ARBA00073734"/>
    </source>
</evidence>
<dbReference type="PRINTS" id="PR00153">
    <property type="entry name" value="CSAPPISMRASE"/>
</dbReference>
<evidence type="ECO:0000256" key="17">
    <source>
        <dbReference type="ARBA" id="ARBA00061807"/>
    </source>
</evidence>
<evidence type="ECO:0000256" key="10">
    <source>
        <dbReference type="ARBA" id="ARBA00022786"/>
    </source>
</evidence>
<dbReference type="InterPro" id="IPR044666">
    <property type="entry name" value="Cyclophilin_A-like"/>
</dbReference>
<comment type="caution">
    <text evidence="24">The sequence shown here is derived from an EMBL/GenBank/DDBJ whole genome shotgun (WGS) entry which is preliminary data.</text>
</comment>
<evidence type="ECO:0000256" key="15">
    <source>
        <dbReference type="ARBA" id="ARBA00023242"/>
    </source>
</evidence>
<dbReference type="Proteomes" id="UP000324629">
    <property type="component" value="Unassembled WGS sequence"/>
</dbReference>
<dbReference type="GO" id="GO:0006457">
    <property type="term" value="P:protein folding"/>
    <property type="evidence" value="ECO:0007669"/>
    <property type="project" value="InterPro"/>
</dbReference>
<evidence type="ECO:0000256" key="9">
    <source>
        <dbReference type="ARBA" id="ARBA00022728"/>
    </source>
</evidence>
<dbReference type="InterPro" id="IPR003613">
    <property type="entry name" value="Ubox_domain"/>
</dbReference>
<dbReference type="SMART" id="SM00504">
    <property type="entry name" value="Ubox"/>
    <property type="match status" value="1"/>
</dbReference>
<comment type="function">
    <text evidence="16">Has a ubiquitin-protein ligase activity acting as an E3 ubiquitin protein ligase or as an ubiquitin-ubiquitin ligase promoting elongation of ubiquitin chains on substrates. By mediating 'Lys-48'-linked polyubiquitination of proteins could target them for proteasomal degradation. May also function as a chaperone, playing a role in transport to the cell membrane of BSG/Basigin for instance. Probable inactive PPIase with no peptidyl-prolyl cis-trans isomerase activity. As a component of the minor spliceosome, involved in the splicing of U12-type introns in pre-mRNAs.</text>
</comment>
<dbReference type="PROSITE" id="PS00170">
    <property type="entry name" value="CSA_PPIASE_1"/>
    <property type="match status" value="1"/>
</dbReference>
<dbReference type="FunFam" id="2.40.100.10:FF:000018">
    <property type="entry name" value="Peptidyl-prolyl cis-trans isomerase-like 2"/>
    <property type="match status" value="1"/>
</dbReference>
<evidence type="ECO:0000256" key="4">
    <source>
        <dbReference type="ARBA" id="ARBA00007930"/>
    </source>
</evidence>
<dbReference type="PROSITE" id="PS51698">
    <property type="entry name" value="U_BOX"/>
    <property type="match status" value="1"/>
</dbReference>
<evidence type="ECO:0000256" key="12">
    <source>
        <dbReference type="ARBA" id="ARBA00022990"/>
    </source>
</evidence>
<evidence type="ECO:0000256" key="19">
    <source>
        <dbReference type="ARBA" id="ARBA00078275"/>
    </source>
</evidence>
<dbReference type="GO" id="GO:0061630">
    <property type="term" value="F:ubiquitin protein ligase activity"/>
    <property type="evidence" value="ECO:0007669"/>
    <property type="project" value="UniProtKB-EC"/>
</dbReference>
<reference evidence="24 25" key="1">
    <citation type="journal article" date="2019" name="Gigascience">
        <title>Whole-genome sequence of the oriental lung fluke Paragonimus westermani.</title>
        <authorList>
            <person name="Oey H."/>
            <person name="Zakrzewski M."/>
            <person name="Narain K."/>
            <person name="Devi K.R."/>
            <person name="Agatsuma T."/>
            <person name="Nawaratna S."/>
            <person name="Gobert G.N."/>
            <person name="Jones M.K."/>
            <person name="Ragan M.A."/>
            <person name="McManus D.P."/>
            <person name="Krause L."/>
        </authorList>
    </citation>
    <scope>NUCLEOTIDE SEQUENCE [LARGE SCALE GENOMIC DNA]</scope>
    <source>
        <strain evidence="24 25">IND2009</strain>
    </source>
</reference>
<evidence type="ECO:0000256" key="21">
    <source>
        <dbReference type="SAM" id="MobiDB-lite"/>
    </source>
</evidence>
<keyword evidence="7" id="KW-0507">mRNA processing</keyword>
<comment type="similarity">
    <text evidence="4">Belongs to the cyclophilin-type PPIase family. PPIL2 subfamily.</text>
</comment>
<sequence>MGKKQHQKDKLYLTCTEWSTLYGGKRATEDRRRFKRLPFHCCSITFQPFKTPYCTKEGIIFDLENVLPFVRKHGLNPVTGKKMKASELIKLNFYRNSDGKYHCPVTFKVFNENTHIVAVKVTGNVYSYEVSSGHIKALQFILQAVTRLNVKSNNYFDLLTSEPFTKDDIITIQDPANLDKFNISAFYHVQNKEENQSGSSVVVIRQLNQETKETLAELPKELKVPDYMFSNKPISKDETKKRDAFNTAVYSTGKAAASLTSTVMEPVTKVEPAILEDDVVRYKYVKKKGYVSLITTHGRLNLELHCDLVPKTCENFIRHCESGYYKETAFHRLIRYFIIQGGDPSGTGFGGESIWGKPFADEFLPNLSHDARGVLSMANSGPNTNQAQFFITFRKCKHLDKKHTVFGKVVGGMETLNKVEFLETDKDDRPLEEIQILNCEVFVDPFKEVEEMLSKERSQASQSEPTNPSLSRPKPGNRQEEEALEAEERARRNRTINPSTVYRDGVGKFIDIASQSAEDMPVLKRHSATPGIDPTLGMSTEVAHKKQKTVLRSTLSDFSVW</sequence>
<comment type="catalytic activity">
    <reaction evidence="1">
        <text>S-ubiquitinyl-[E2 ubiquitin-conjugating enzyme]-L-cysteine + [acceptor protein]-L-lysine = [E2 ubiquitin-conjugating enzyme]-L-cysteine + N(6)-ubiquitinyl-[acceptor protein]-L-lysine.</text>
        <dbReference type="EC" id="2.3.2.27"/>
    </reaction>
</comment>
<proteinExistence type="inferred from homology"/>
<evidence type="ECO:0000256" key="8">
    <source>
        <dbReference type="ARBA" id="ARBA00022679"/>
    </source>
</evidence>
<evidence type="ECO:0000256" key="5">
    <source>
        <dbReference type="ARBA" id="ARBA00012483"/>
    </source>
</evidence>
<dbReference type="SUPFAM" id="SSF50891">
    <property type="entry name" value="Cyclophilin-like"/>
    <property type="match status" value="1"/>
</dbReference>
<dbReference type="Pfam" id="PF00160">
    <property type="entry name" value="Pro_isomerase"/>
    <property type="match status" value="1"/>
</dbReference>
<evidence type="ECO:0000256" key="2">
    <source>
        <dbReference type="ARBA" id="ARBA00004123"/>
    </source>
</evidence>
<dbReference type="InterPro" id="IPR029000">
    <property type="entry name" value="Cyclophilin-like_dom_sf"/>
</dbReference>
<feature type="domain" description="PPIase cyclophilin-type" evidence="22">
    <location>
        <begin position="298"/>
        <end position="441"/>
    </location>
</feature>
<dbReference type="Gene3D" id="3.30.40.10">
    <property type="entry name" value="Zinc/RING finger domain, C3HC4 (zinc finger)"/>
    <property type="match status" value="1"/>
</dbReference>
<keyword evidence="14" id="KW-0508">mRNA splicing</keyword>
<keyword evidence="15" id="KW-0539">Nucleus</keyword>
<evidence type="ECO:0000256" key="1">
    <source>
        <dbReference type="ARBA" id="ARBA00000900"/>
    </source>
</evidence>
<dbReference type="PANTHER" id="PTHR45625">
    <property type="entry name" value="PEPTIDYL-PROLYL CIS-TRANS ISOMERASE-RELATED"/>
    <property type="match status" value="1"/>
</dbReference>
<feature type="compositionally biased region" description="Polar residues" evidence="21">
    <location>
        <begin position="459"/>
        <end position="470"/>
    </location>
</feature>
<dbReference type="PROSITE" id="PS50072">
    <property type="entry name" value="CSA_PPIASE_2"/>
    <property type="match status" value="1"/>
</dbReference>
<dbReference type="GO" id="GO:0008380">
    <property type="term" value="P:RNA splicing"/>
    <property type="evidence" value="ECO:0007669"/>
    <property type="project" value="UniProtKB-KW"/>
</dbReference>
<dbReference type="InterPro" id="IPR013083">
    <property type="entry name" value="Znf_RING/FYVE/PHD"/>
</dbReference>
<evidence type="ECO:0000256" key="16">
    <source>
        <dbReference type="ARBA" id="ARBA00059251"/>
    </source>
</evidence>
<dbReference type="PANTHER" id="PTHR45625:SF1">
    <property type="entry name" value="RING-TYPE E3 UBIQUITIN-PROTEIN LIGASE PPIL2"/>
    <property type="match status" value="1"/>
</dbReference>
<comment type="subcellular location">
    <subcellularLocation>
        <location evidence="2">Nucleus</location>
    </subcellularLocation>
</comment>
<dbReference type="EMBL" id="QNGE01004429">
    <property type="protein sequence ID" value="KAA3672902.1"/>
    <property type="molecule type" value="Genomic_DNA"/>
</dbReference>
<keyword evidence="12" id="KW-0007">Acetylation</keyword>
<keyword evidence="24" id="KW-0413">Isomerase</keyword>
<evidence type="ECO:0000256" key="7">
    <source>
        <dbReference type="ARBA" id="ARBA00022664"/>
    </source>
</evidence>
<evidence type="ECO:0000256" key="20">
    <source>
        <dbReference type="ARBA" id="ARBA00079124"/>
    </source>
</evidence>
<dbReference type="InterPro" id="IPR026951">
    <property type="entry name" value="PPIL2_U-box_dom"/>
</dbReference>
<evidence type="ECO:0000313" key="24">
    <source>
        <dbReference type="EMBL" id="KAA3672902.1"/>
    </source>
</evidence>
<evidence type="ECO:0000256" key="11">
    <source>
        <dbReference type="ARBA" id="ARBA00022843"/>
    </source>
</evidence>
<dbReference type="FunFam" id="3.30.40.10:FF:000079">
    <property type="entry name" value="Peptidyl-prolyl cis-trans isomerase 2"/>
    <property type="match status" value="1"/>
</dbReference>
<keyword evidence="6" id="KW-1017">Isopeptide bond</keyword>